<dbReference type="Proteomes" id="UP000176355">
    <property type="component" value="Unassembled WGS sequence"/>
</dbReference>
<feature type="region of interest" description="Disordered" evidence="1">
    <location>
        <begin position="1"/>
        <end position="29"/>
    </location>
</feature>
<dbReference type="STRING" id="1802333.A3G03_03265"/>
<protein>
    <submittedName>
        <fullName evidence="2">Uncharacterized protein</fullName>
    </submittedName>
</protein>
<evidence type="ECO:0000313" key="2">
    <source>
        <dbReference type="EMBL" id="OHA43358.1"/>
    </source>
</evidence>
<dbReference type="AlphaFoldDB" id="A0A1G2P4U8"/>
<sequence length="253" mass="29494">MKNMNNFEDPRENPKIEGGNAAPNEIRYPRKRIEREVTEEMGNPNLAEKANRENDLITDVNSIILAGGFYFDDKTKGFRHGYEHNPKAVAAMEKKQNELRVIREQFGEELDLFRLKSFLRCRAEKLFWPTERFLDKLYQPETIEKLAGKLNGSETKQLLEFIQQGLARPLGTLLENKWICEQAVAEGNRGDENYSLMKESYSRKDVGECEHNLLCLSKLLPVLPEDVQEQNQRLVDETLHLLDWVKEKGQWQQ</sequence>
<name>A0A1G2P4U8_9BACT</name>
<evidence type="ECO:0000313" key="3">
    <source>
        <dbReference type="Proteomes" id="UP000176355"/>
    </source>
</evidence>
<reference evidence="2 3" key="1">
    <citation type="journal article" date="2016" name="Nat. Commun.">
        <title>Thousands of microbial genomes shed light on interconnected biogeochemical processes in an aquifer system.</title>
        <authorList>
            <person name="Anantharaman K."/>
            <person name="Brown C.T."/>
            <person name="Hug L.A."/>
            <person name="Sharon I."/>
            <person name="Castelle C.J."/>
            <person name="Probst A.J."/>
            <person name="Thomas B.C."/>
            <person name="Singh A."/>
            <person name="Wilkins M.J."/>
            <person name="Karaoz U."/>
            <person name="Brodie E.L."/>
            <person name="Williams K.H."/>
            <person name="Hubbard S.S."/>
            <person name="Banfield J.F."/>
        </authorList>
    </citation>
    <scope>NUCLEOTIDE SEQUENCE [LARGE SCALE GENOMIC DNA]</scope>
</reference>
<accession>A0A1G2P4U8</accession>
<proteinExistence type="predicted"/>
<organism evidence="2 3">
    <name type="scientific">Candidatus Taylorbacteria bacterium RIFCSPLOWO2_12_FULL_44_15c</name>
    <dbReference type="NCBI Taxonomy" id="1802333"/>
    <lineage>
        <taxon>Bacteria</taxon>
        <taxon>Candidatus Tayloriibacteriota</taxon>
    </lineage>
</organism>
<evidence type="ECO:0000256" key="1">
    <source>
        <dbReference type="SAM" id="MobiDB-lite"/>
    </source>
</evidence>
<comment type="caution">
    <text evidence="2">The sequence shown here is derived from an EMBL/GenBank/DDBJ whole genome shotgun (WGS) entry which is preliminary data.</text>
</comment>
<gene>
    <name evidence="2" type="ORF">A3G03_03265</name>
</gene>
<dbReference type="EMBL" id="MHSL01000025">
    <property type="protein sequence ID" value="OHA43358.1"/>
    <property type="molecule type" value="Genomic_DNA"/>
</dbReference>